<proteinExistence type="inferred from homology"/>
<dbReference type="SUPFAM" id="SSF53474">
    <property type="entry name" value="alpha/beta-Hydrolases"/>
    <property type="match status" value="1"/>
</dbReference>
<name>A0ABR6BLA0_9PSEU</name>
<sequence>MRRMLAVAVSALAACLLVPPVSGAATPRLVWSPCTGSLSTLECGSLAVPLDHLHPDGEKIAVAVSRRRAADPQHRRGVLLINPGGPGGSGLSMPRYVADHTPLGQYYDLVGFDPRGVGASTALNCLRSPTLADTDSRPADAEFASWTAQARADEDACQRAGGGIRPFVTTANTARDMDLLRAALGEEKINYLGYSYGTYLGAVYGTLFPQRLNLSVLDSSVHPEWLWRKQFLEQAAAYRADVDAWADWVGHRDNAYGLGTSSGAVLSTVERLAGRLAKSPVGEFTRSMLDGALGQGARYRPLWSDLAVLVGRISRGQAPDPGVLDATRAGRALAEAGIHELRSGVFDTVTCEADWPTDPETYYQDMRTYRDRFPYGYGVSRAAPTGCTFRSFTPADHPVRLARTGYPVGVVVQAEADAQTQYAGGPAMANLLRDNLITVTDEGRHGEYGSNPCVNERINRYFVDGVLPDSRSVCAGDPRPGTAADPAVPPAAVAPARAASLTDSVRTYLSALPPI</sequence>
<feature type="domain" description="AB hydrolase-1" evidence="5">
    <location>
        <begin position="78"/>
        <end position="268"/>
    </location>
</feature>
<dbReference type="EMBL" id="JACJID010000003">
    <property type="protein sequence ID" value="MBA8927426.1"/>
    <property type="molecule type" value="Genomic_DNA"/>
</dbReference>
<comment type="caution">
    <text evidence="7">The sequence shown here is derived from an EMBL/GenBank/DDBJ whole genome shotgun (WGS) entry which is preliminary data.</text>
</comment>
<dbReference type="Proteomes" id="UP000517916">
    <property type="component" value="Unassembled WGS sequence"/>
</dbReference>
<dbReference type="PROSITE" id="PS51257">
    <property type="entry name" value="PROKAR_LIPOPROTEIN"/>
    <property type="match status" value="1"/>
</dbReference>
<dbReference type="Gene3D" id="3.40.50.1820">
    <property type="entry name" value="alpha/beta hydrolase"/>
    <property type="match status" value="1"/>
</dbReference>
<comment type="similarity">
    <text evidence="1">Belongs to the peptidase S33 family.</text>
</comment>
<dbReference type="InterPro" id="IPR000073">
    <property type="entry name" value="AB_hydrolase_1"/>
</dbReference>
<dbReference type="PANTHER" id="PTHR43248:SF29">
    <property type="entry name" value="TRIPEPTIDYL AMINOPEPTIDASE"/>
    <property type="match status" value="1"/>
</dbReference>
<keyword evidence="8" id="KW-1185">Reference proteome</keyword>
<feature type="chain" id="PRO_5045281455" evidence="4">
    <location>
        <begin position="25"/>
        <end position="515"/>
    </location>
</feature>
<dbReference type="InterPro" id="IPR051601">
    <property type="entry name" value="Serine_prot/Carboxylest_S33"/>
</dbReference>
<reference evidence="7 8" key="1">
    <citation type="submission" date="2020-08" db="EMBL/GenBank/DDBJ databases">
        <title>Genomic Encyclopedia of Archaeal and Bacterial Type Strains, Phase II (KMG-II): from individual species to whole genera.</title>
        <authorList>
            <person name="Goeker M."/>
        </authorList>
    </citation>
    <scope>NUCLEOTIDE SEQUENCE [LARGE SCALE GENOMIC DNA]</scope>
    <source>
        <strain evidence="7 8">DSM 43850</strain>
    </source>
</reference>
<evidence type="ECO:0000256" key="4">
    <source>
        <dbReference type="SAM" id="SignalP"/>
    </source>
</evidence>
<dbReference type="InterPro" id="IPR029058">
    <property type="entry name" value="AB_hydrolase_fold"/>
</dbReference>
<protein>
    <submittedName>
        <fullName evidence="7">Pimeloyl-ACP methyl ester carboxylesterase</fullName>
    </submittedName>
</protein>
<evidence type="ECO:0000313" key="7">
    <source>
        <dbReference type="EMBL" id="MBA8927426.1"/>
    </source>
</evidence>
<accession>A0ABR6BLA0</accession>
<evidence type="ECO:0000259" key="5">
    <source>
        <dbReference type="Pfam" id="PF00561"/>
    </source>
</evidence>
<organism evidence="7 8">
    <name type="scientific">Kutzneria viridogrisea</name>
    <dbReference type="NCBI Taxonomy" id="47990"/>
    <lineage>
        <taxon>Bacteria</taxon>
        <taxon>Bacillati</taxon>
        <taxon>Actinomycetota</taxon>
        <taxon>Actinomycetes</taxon>
        <taxon>Pseudonocardiales</taxon>
        <taxon>Pseudonocardiaceae</taxon>
        <taxon>Kutzneria</taxon>
    </lineage>
</organism>
<dbReference type="Pfam" id="PF08386">
    <property type="entry name" value="Abhydrolase_4"/>
    <property type="match status" value="1"/>
</dbReference>
<feature type="domain" description="Peptidase S33 tripeptidyl aminopeptidase-like C-terminal" evidence="6">
    <location>
        <begin position="384"/>
        <end position="474"/>
    </location>
</feature>
<dbReference type="PANTHER" id="PTHR43248">
    <property type="entry name" value="2-SUCCINYL-6-HYDROXY-2,4-CYCLOHEXADIENE-1-CARBOXYLATE SYNTHASE"/>
    <property type="match status" value="1"/>
</dbReference>
<feature type="signal peptide" evidence="4">
    <location>
        <begin position="1"/>
        <end position="24"/>
    </location>
</feature>
<evidence type="ECO:0000256" key="2">
    <source>
        <dbReference type="ARBA" id="ARBA00022729"/>
    </source>
</evidence>
<evidence type="ECO:0000259" key="6">
    <source>
        <dbReference type="Pfam" id="PF08386"/>
    </source>
</evidence>
<evidence type="ECO:0000313" key="8">
    <source>
        <dbReference type="Proteomes" id="UP000517916"/>
    </source>
</evidence>
<dbReference type="InterPro" id="IPR013595">
    <property type="entry name" value="Pept_S33_TAP-like_C"/>
</dbReference>
<evidence type="ECO:0000256" key="1">
    <source>
        <dbReference type="ARBA" id="ARBA00010088"/>
    </source>
</evidence>
<keyword evidence="2 4" id="KW-0732">Signal</keyword>
<gene>
    <name evidence="7" type="ORF">BC739_004632</name>
</gene>
<evidence type="ECO:0000256" key="3">
    <source>
        <dbReference type="ARBA" id="ARBA00022801"/>
    </source>
</evidence>
<keyword evidence="3" id="KW-0378">Hydrolase</keyword>
<dbReference type="Pfam" id="PF00561">
    <property type="entry name" value="Abhydrolase_1"/>
    <property type="match status" value="1"/>
</dbReference>